<protein>
    <submittedName>
        <fullName evidence="1">Uncharacterized protein</fullName>
    </submittedName>
</protein>
<accession>A0A6A5QWX2</accession>
<sequence>MCTELHLRFHPCTHTRFLRWDYCSVIIPSHRIPETGCTCRRYRRRYKEDVSGECWECVR</sequence>
<dbReference type="EMBL" id="ML979133">
    <property type="protein sequence ID" value="KAF1919922.1"/>
    <property type="molecule type" value="Genomic_DNA"/>
</dbReference>
<gene>
    <name evidence="1" type="ORF">BDU57DRAFT_401943</name>
</gene>
<feature type="non-terminal residue" evidence="1">
    <location>
        <position position="59"/>
    </location>
</feature>
<organism evidence="1 2">
    <name type="scientific">Ampelomyces quisqualis</name>
    <name type="common">Powdery mildew agent</name>
    <dbReference type="NCBI Taxonomy" id="50730"/>
    <lineage>
        <taxon>Eukaryota</taxon>
        <taxon>Fungi</taxon>
        <taxon>Dikarya</taxon>
        <taxon>Ascomycota</taxon>
        <taxon>Pezizomycotina</taxon>
        <taxon>Dothideomycetes</taxon>
        <taxon>Pleosporomycetidae</taxon>
        <taxon>Pleosporales</taxon>
        <taxon>Pleosporineae</taxon>
        <taxon>Phaeosphaeriaceae</taxon>
        <taxon>Ampelomyces</taxon>
    </lineage>
</organism>
<dbReference type="OrthoDB" id="3869073at2759"/>
<reference evidence="1" key="1">
    <citation type="journal article" date="2020" name="Stud. Mycol.">
        <title>101 Dothideomycetes genomes: a test case for predicting lifestyles and emergence of pathogens.</title>
        <authorList>
            <person name="Haridas S."/>
            <person name="Albert R."/>
            <person name="Binder M."/>
            <person name="Bloem J."/>
            <person name="Labutti K."/>
            <person name="Salamov A."/>
            <person name="Andreopoulos B."/>
            <person name="Baker S."/>
            <person name="Barry K."/>
            <person name="Bills G."/>
            <person name="Bluhm B."/>
            <person name="Cannon C."/>
            <person name="Castanera R."/>
            <person name="Culley D."/>
            <person name="Daum C."/>
            <person name="Ezra D."/>
            <person name="Gonzalez J."/>
            <person name="Henrissat B."/>
            <person name="Kuo A."/>
            <person name="Liang C."/>
            <person name="Lipzen A."/>
            <person name="Lutzoni F."/>
            <person name="Magnuson J."/>
            <person name="Mondo S."/>
            <person name="Nolan M."/>
            <person name="Ohm R."/>
            <person name="Pangilinan J."/>
            <person name="Park H.-J."/>
            <person name="Ramirez L."/>
            <person name="Alfaro M."/>
            <person name="Sun H."/>
            <person name="Tritt A."/>
            <person name="Yoshinaga Y."/>
            <person name="Zwiers L.-H."/>
            <person name="Turgeon B."/>
            <person name="Goodwin S."/>
            <person name="Spatafora J."/>
            <person name="Crous P."/>
            <person name="Grigoriev I."/>
        </authorList>
    </citation>
    <scope>NUCLEOTIDE SEQUENCE</scope>
    <source>
        <strain evidence="1">HMLAC05119</strain>
    </source>
</reference>
<evidence type="ECO:0000313" key="1">
    <source>
        <dbReference type="EMBL" id="KAF1919922.1"/>
    </source>
</evidence>
<keyword evidence="2" id="KW-1185">Reference proteome</keyword>
<dbReference type="AlphaFoldDB" id="A0A6A5QWX2"/>
<proteinExistence type="predicted"/>
<evidence type="ECO:0000313" key="2">
    <source>
        <dbReference type="Proteomes" id="UP000800096"/>
    </source>
</evidence>
<dbReference type="Proteomes" id="UP000800096">
    <property type="component" value="Unassembled WGS sequence"/>
</dbReference>
<name>A0A6A5QWX2_AMPQU</name>